<feature type="domain" description="NTR" evidence="10">
    <location>
        <begin position="1237"/>
        <end position="1384"/>
    </location>
</feature>
<dbReference type="Gene3D" id="6.20.50.160">
    <property type="match status" value="1"/>
</dbReference>
<dbReference type="GO" id="GO:0045087">
    <property type="term" value="P:innate immune response"/>
    <property type="evidence" value="ECO:0007669"/>
    <property type="project" value="UniProtKB-KW"/>
</dbReference>
<dbReference type="InterPro" id="IPR008993">
    <property type="entry name" value="TIMP-like_OB-fold"/>
</dbReference>
<evidence type="ECO:0000256" key="9">
    <source>
        <dbReference type="ARBA" id="ARBA00023198"/>
    </source>
</evidence>
<dbReference type="PRINTS" id="PR00081">
    <property type="entry name" value="GDHRDH"/>
</dbReference>
<dbReference type="InterPro" id="IPR036595">
    <property type="entry name" value="A-macroglobulin_rcpt-bd_sf"/>
</dbReference>
<dbReference type="SUPFAM" id="SSF51735">
    <property type="entry name" value="NAD(P)-binding Rossmann-fold domains"/>
    <property type="match status" value="1"/>
</dbReference>
<dbReference type="SMART" id="SM01359">
    <property type="entry name" value="A2M_N_2"/>
    <property type="match status" value="1"/>
</dbReference>
<dbReference type="InterPro" id="IPR041555">
    <property type="entry name" value="MG3"/>
</dbReference>
<dbReference type="GO" id="GO:0016491">
    <property type="term" value="F:oxidoreductase activity"/>
    <property type="evidence" value="ECO:0007669"/>
    <property type="project" value="UniProtKB-KW"/>
</dbReference>
<evidence type="ECO:0000259" key="10">
    <source>
        <dbReference type="PROSITE" id="PS50189"/>
    </source>
</evidence>
<keyword evidence="6" id="KW-0882">Thioester bond</keyword>
<dbReference type="SMART" id="SM01419">
    <property type="entry name" value="Thiol-ester_cl"/>
    <property type="match status" value="1"/>
</dbReference>
<dbReference type="GO" id="GO:0006954">
    <property type="term" value="P:inflammatory response"/>
    <property type="evidence" value="ECO:0007669"/>
    <property type="project" value="UniProtKB-KW"/>
</dbReference>
<keyword evidence="3" id="KW-0964">Secreted</keyword>
<reference evidence="12" key="1">
    <citation type="submission" date="2012-07" db="EMBL/GenBank/DDBJ databases">
        <title>Genome of the Chinese tree shrew, a rising model animal genetically related to primates.</title>
        <authorList>
            <person name="Zhang G."/>
            <person name="Fan Y."/>
            <person name="Yao Y."/>
            <person name="Huang Z."/>
        </authorList>
    </citation>
    <scope>NUCLEOTIDE SEQUENCE [LARGE SCALE GENOMIC DNA]</scope>
</reference>
<dbReference type="InterPro" id="IPR047565">
    <property type="entry name" value="Alpha-macroglob_thiol-ester_cl"/>
</dbReference>
<dbReference type="Gene3D" id="1.50.10.20">
    <property type="match status" value="1"/>
</dbReference>
<evidence type="ECO:0000256" key="1">
    <source>
        <dbReference type="ARBA" id="ARBA00004241"/>
    </source>
</evidence>
<evidence type="ECO:0000256" key="8">
    <source>
        <dbReference type="ARBA" id="ARBA00023157"/>
    </source>
</evidence>
<dbReference type="Gene3D" id="1.20.50.70">
    <property type="match status" value="1"/>
</dbReference>
<dbReference type="InterPro" id="IPR011625">
    <property type="entry name" value="A2M_N_BRD"/>
</dbReference>
<keyword evidence="4" id="KW-0391">Immunity</keyword>
<dbReference type="Gene3D" id="3.40.50.720">
    <property type="entry name" value="NAD(P)-binding Rossmann-like Domain"/>
    <property type="match status" value="1"/>
</dbReference>
<dbReference type="Gene3D" id="2.40.50.120">
    <property type="match status" value="2"/>
</dbReference>
<dbReference type="PROSITE" id="PS50189">
    <property type="entry name" value="NTR"/>
    <property type="match status" value="1"/>
</dbReference>
<dbReference type="EMBL" id="KB359504">
    <property type="protein sequence ID" value="ELV14066.1"/>
    <property type="molecule type" value="Genomic_DNA"/>
</dbReference>
<dbReference type="FunFam" id="2.60.40.10:FF:000155">
    <property type="entry name" value="complement C3 isoform X1"/>
    <property type="match status" value="1"/>
</dbReference>
<sequence length="1386" mass="154220">MRDLRKKGTLEAAAGETLGQTLTVVQLDVCSDESVTQCLSCIQGEVDVLVNNAGMGLVGPLEGLSIATMQNVFDTNFFGAIRLVKAVLPSMKRRRQGHIVVVSSVMGLQGVMFNDVYAASKFAIEGFFESLAIQLLQFNVFISLVEPGPVVTDFEGKLLAQVAEAEFPGTDPETLSYFRDLYLPASRELFRSVGQSPQEVAQAIVKVIGSTRPPLRRQTNARYSPLTALKAANPSGHLYVRATHGLLFRWPRLLYLSLRFLACGCLPTRVPESLINTPQPGKRYLVIRATWAPNSFMEKMVLVAPHAGYIFIQTDKTIYTPDHLVLPSFEVQLTPNKTFFYLHDEAVGIDIRAWYIFNKPVDGHALAMFGLKQDSSRIPIQSSLQRVEISKGLGHVSLQKNTLMTAFQENNEEDFIGASIFVNVTVFSSGGEMVQTETSGVKIVQSPYDIKFIRTPQYFKPGMPFLFRVLSKGRIVSAKQQLKSQGSVYTSAAIDVTSEMLPSFRILAFYLLPNGNSEDPELVADSIWVDVKDRCMEKLKVSLTNDEFLHSLEPNNQVELKVVGQSEATVGLVAVDKAVYVLNSKHKFTQKKVWDVLEEHDIGCTAGSGKDRLAVFKDAGLDLKISTGMDTLASSGLCVSDPFELTVRKPFFVDLKLPSSVVRNEQVQLQAVLYNFLNRQVKVRVEFPHQEPLCSASKPEAPTRKVVVVPPTSSKMVPFVMLPLEIGRVDVEVKVVGFGVQDHVKKTLLVRVIGTPYLLLEARTAGLPLHPRVLVTGRAGTTYTHRVPKREIFNLVPGTQAEVFISVQGDILGETILGSLTPREMWRLVRLPTGCPEQTLSMLAQVVILTRYLDSTGQWDKIGVERRDEVTNNIVAGFTQMLKYRRRDGAYHTSTNIGSTWLTSYVFRVSALAYSTVMADTMKKSDLCTMADWLITNRQMVDGSFLELGPVVMSSMQGGYQGSEGNISLTALVLIALHEGKEICSPKIPNFLTSIERARGFLERQLPNINTTFAITIISYALALADSPHANDRLDSFASYDKTFWPEPTLGALYIIEATAYALLQKLQLGHYNETHAIAKWILQKRELGGGFQSTQTTVVALEALARYREAVPFEGDQDLHVQLQVPKRALNVGWHIDHSNAYQQRSAKFLAQDEILIEASGTGKGTISILTMYHRSPEAWENVCNLFHLNVTLSSDLEESKKGKETYRLRMETSHPAIRTMGSLQQPTCSMTQMPCPARRCSTFYNLPTEESLLRKICHKDVCRCAEEQCPAQKKDSDRLKQEDLHALACEVGVDFGTDPAVPLSMKKFVTHARCHDSLGLQEQESYLVMGQMSDLWKIKSDYAYVLGKETFIMPWPADGDVTKKDLLGQLDGFSEYMTTHGCET</sequence>
<proteinExistence type="predicted"/>
<dbReference type="Gene3D" id="2.60.40.1940">
    <property type="match status" value="1"/>
</dbReference>
<dbReference type="eggNOG" id="KOG1366">
    <property type="taxonomic scope" value="Eukaryota"/>
</dbReference>
<keyword evidence="5" id="KW-0180">Complement pathway</keyword>
<dbReference type="InterPro" id="IPR020904">
    <property type="entry name" value="Sc_DH/Rdtase_CS"/>
</dbReference>
<dbReference type="Pfam" id="PF21308">
    <property type="entry name" value="C3_CUB2"/>
    <property type="match status" value="1"/>
</dbReference>
<keyword evidence="9" id="KW-0395">Inflammatory response</keyword>
<dbReference type="InterPro" id="IPR018933">
    <property type="entry name" value="Netrin_module_non-TIMP"/>
</dbReference>
<dbReference type="SMART" id="SM01360">
    <property type="entry name" value="A2M"/>
    <property type="match status" value="1"/>
</dbReference>
<dbReference type="InterPro" id="IPR048848">
    <property type="entry name" value="C3_CUB2"/>
</dbReference>
<dbReference type="SUPFAM" id="SSF50242">
    <property type="entry name" value="TIMP-like"/>
    <property type="match status" value="1"/>
</dbReference>
<dbReference type="PANTHER" id="PTHR11412:SF111">
    <property type="entry name" value="VENOM FACTOR"/>
    <property type="match status" value="1"/>
</dbReference>
<evidence type="ECO:0000256" key="7">
    <source>
        <dbReference type="ARBA" id="ARBA00023002"/>
    </source>
</evidence>
<dbReference type="Gene3D" id="2.60.40.690">
    <property type="entry name" value="Alpha-macroglobulin, receptor-binding domain"/>
    <property type="match status" value="1"/>
</dbReference>
<dbReference type="InterPro" id="IPR011626">
    <property type="entry name" value="Alpha-macroglobulin_TED"/>
</dbReference>
<dbReference type="GO" id="GO:0004866">
    <property type="term" value="F:endopeptidase inhibitor activity"/>
    <property type="evidence" value="ECO:0007669"/>
    <property type="project" value="InterPro"/>
</dbReference>
<keyword evidence="8" id="KW-1015">Disulfide bond</keyword>
<dbReference type="Pfam" id="PF00106">
    <property type="entry name" value="adh_short"/>
    <property type="match status" value="1"/>
</dbReference>
<dbReference type="PRINTS" id="PR00080">
    <property type="entry name" value="SDRFAMILY"/>
</dbReference>
<dbReference type="GO" id="GO:0005615">
    <property type="term" value="C:extracellular space"/>
    <property type="evidence" value="ECO:0007669"/>
    <property type="project" value="InterPro"/>
</dbReference>
<evidence type="ECO:0000256" key="6">
    <source>
        <dbReference type="ARBA" id="ARBA00022966"/>
    </source>
</evidence>
<dbReference type="CDD" id="cd02896">
    <property type="entry name" value="complement_C3_C4_C5"/>
    <property type="match status" value="1"/>
</dbReference>
<dbReference type="Pfam" id="PF01759">
    <property type="entry name" value="NTR"/>
    <property type="match status" value="1"/>
</dbReference>
<dbReference type="STRING" id="246437.L8YHS9"/>
<dbReference type="Proteomes" id="UP000011518">
    <property type="component" value="Unassembled WGS sequence"/>
</dbReference>
<dbReference type="InterPro" id="IPR008930">
    <property type="entry name" value="Terpenoid_cyclase/PrenylTrfase"/>
</dbReference>
<dbReference type="Pfam" id="PF17791">
    <property type="entry name" value="MG3"/>
    <property type="match status" value="1"/>
</dbReference>
<dbReference type="InterPro" id="IPR001134">
    <property type="entry name" value="Netrin_domain"/>
</dbReference>
<dbReference type="InterPro" id="IPR013783">
    <property type="entry name" value="Ig-like_fold"/>
</dbReference>
<evidence type="ECO:0000313" key="12">
    <source>
        <dbReference type="Proteomes" id="UP000011518"/>
    </source>
</evidence>
<keyword evidence="7" id="KW-0560">Oxidoreductase</keyword>
<dbReference type="SUPFAM" id="SSF48239">
    <property type="entry name" value="Terpenoid cyclases/Protein prenyltransferases"/>
    <property type="match status" value="1"/>
</dbReference>
<dbReference type="GO" id="GO:0009986">
    <property type="term" value="C:cell surface"/>
    <property type="evidence" value="ECO:0007669"/>
    <property type="project" value="UniProtKB-SubCell"/>
</dbReference>
<name>L8YHS9_TUPCH</name>
<dbReference type="Pfam" id="PF07678">
    <property type="entry name" value="TED_complement"/>
    <property type="match status" value="1"/>
</dbReference>
<dbReference type="Gene3D" id="2.60.120.1540">
    <property type="match status" value="1"/>
</dbReference>
<evidence type="ECO:0000256" key="2">
    <source>
        <dbReference type="ARBA" id="ARBA00004613"/>
    </source>
</evidence>
<reference evidence="12" key="2">
    <citation type="journal article" date="2013" name="Nat. Commun.">
        <title>Genome of the Chinese tree shrew.</title>
        <authorList>
            <person name="Fan Y."/>
            <person name="Huang Z.Y."/>
            <person name="Cao C.C."/>
            <person name="Chen C.S."/>
            <person name="Chen Y.X."/>
            <person name="Fan D.D."/>
            <person name="He J."/>
            <person name="Hou H.L."/>
            <person name="Hu L."/>
            <person name="Hu X.T."/>
            <person name="Jiang X.T."/>
            <person name="Lai R."/>
            <person name="Lang Y.S."/>
            <person name="Liang B."/>
            <person name="Liao S.G."/>
            <person name="Mu D."/>
            <person name="Ma Y.Y."/>
            <person name="Niu Y.Y."/>
            <person name="Sun X.Q."/>
            <person name="Xia J.Q."/>
            <person name="Xiao J."/>
            <person name="Xiong Z.Q."/>
            <person name="Xu L."/>
            <person name="Yang L."/>
            <person name="Zhang Y."/>
            <person name="Zhao W."/>
            <person name="Zhao X.D."/>
            <person name="Zheng Y.T."/>
            <person name="Zhou J.M."/>
            <person name="Zhu Y.B."/>
            <person name="Zhang G.J."/>
            <person name="Wang J."/>
            <person name="Yao Y.G."/>
        </authorList>
    </citation>
    <scope>NUCLEOTIDE SEQUENCE [LARGE SCALE GENOMIC DNA]</scope>
</reference>
<dbReference type="Pfam" id="PF00207">
    <property type="entry name" value="A2M"/>
    <property type="match status" value="1"/>
</dbReference>
<protein>
    <submittedName>
        <fullName evidence="11">Retinol dehydrogenase 8</fullName>
    </submittedName>
</protein>
<dbReference type="InParanoid" id="L8YHS9"/>
<organism evidence="11 12">
    <name type="scientific">Tupaia chinensis</name>
    <name type="common">Chinese tree shrew</name>
    <name type="synonym">Tupaia belangeri chinensis</name>
    <dbReference type="NCBI Taxonomy" id="246437"/>
    <lineage>
        <taxon>Eukaryota</taxon>
        <taxon>Metazoa</taxon>
        <taxon>Chordata</taxon>
        <taxon>Craniata</taxon>
        <taxon>Vertebrata</taxon>
        <taxon>Euteleostomi</taxon>
        <taxon>Mammalia</taxon>
        <taxon>Eutheria</taxon>
        <taxon>Euarchontoglires</taxon>
        <taxon>Scandentia</taxon>
        <taxon>Tupaiidae</taxon>
        <taxon>Tupaia</taxon>
    </lineage>
</organism>
<gene>
    <name evidence="11" type="ORF">TREES_T100002029</name>
</gene>
<comment type="subcellular location">
    <subcellularLocation>
        <location evidence="1">Cell surface</location>
    </subcellularLocation>
    <subcellularLocation>
        <location evidence="2">Secreted</location>
    </subcellularLocation>
</comment>
<dbReference type="InterPro" id="IPR001599">
    <property type="entry name" value="Macroglobln_a2"/>
</dbReference>
<dbReference type="PANTHER" id="PTHR11412">
    <property type="entry name" value="MACROGLOBULIN / COMPLEMENT"/>
    <property type="match status" value="1"/>
</dbReference>
<evidence type="ECO:0000313" key="11">
    <source>
        <dbReference type="EMBL" id="ELV14066.1"/>
    </source>
</evidence>
<dbReference type="InterPro" id="IPR050473">
    <property type="entry name" value="A2M/Complement_sys"/>
</dbReference>
<evidence type="ECO:0000256" key="5">
    <source>
        <dbReference type="ARBA" id="ARBA00022875"/>
    </source>
</evidence>
<dbReference type="InterPro" id="IPR036291">
    <property type="entry name" value="NAD(P)-bd_dom_sf"/>
</dbReference>
<evidence type="ECO:0000256" key="3">
    <source>
        <dbReference type="ARBA" id="ARBA00022525"/>
    </source>
</evidence>
<accession>L8YHS9</accession>
<dbReference type="Gene3D" id="2.60.40.1930">
    <property type="match status" value="2"/>
</dbReference>
<dbReference type="PROSITE" id="PS00061">
    <property type="entry name" value="ADH_SHORT"/>
    <property type="match status" value="1"/>
</dbReference>
<dbReference type="FunFam" id="2.60.40.1940:FF:000001">
    <property type="entry name" value="Complement component C3"/>
    <property type="match status" value="1"/>
</dbReference>
<keyword evidence="4" id="KW-0399">Innate immunity</keyword>
<evidence type="ECO:0000256" key="4">
    <source>
        <dbReference type="ARBA" id="ARBA00022588"/>
    </source>
</evidence>
<dbReference type="InterPro" id="IPR002347">
    <property type="entry name" value="SDR_fam"/>
</dbReference>
<dbReference type="SMART" id="SM00643">
    <property type="entry name" value="C345C"/>
    <property type="match status" value="1"/>
</dbReference>
<dbReference type="Gene3D" id="2.60.40.10">
    <property type="entry name" value="Immunoglobulins"/>
    <property type="match status" value="1"/>
</dbReference>
<keyword evidence="12" id="KW-1185">Reference proteome</keyword>
<dbReference type="Pfam" id="PF07703">
    <property type="entry name" value="A2M_BRD"/>
    <property type="match status" value="1"/>
</dbReference>
<dbReference type="GO" id="GO:0006958">
    <property type="term" value="P:complement activation, classical pathway"/>
    <property type="evidence" value="ECO:0007669"/>
    <property type="project" value="UniProtKB-KW"/>
</dbReference>